<dbReference type="KEGG" id="ecc:c4275"/>
<proteinExistence type="predicted"/>
<dbReference type="AlphaFoldDB" id="A0A0H2VDA0"/>
<organism evidence="1 2">
    <name type="scientific">Escherichia coli O6:H1 (strain CFT073 / ATCC 700928 / UPEC)</name>
    <dbReference type="NCBI Taxonomy" id="199310"/>
    <lineage>
        <taxon>Bacteria</taxon>
        <taxon>Pseudomonadati</taxon>
        <taxon>Pseudomonadota</taxon>
        <taxon>Gammaproteobacteria</taxon>
        <taxon>Enterobacterales</taxon>
        <taxon>Enterobacteriaceae</taxon>
        <taxon>Escherichia</taxon>
    </lineage>
</organism>
<dbReference type="Proteomes" id="UP000001410">
    <property type="component" value="Chromosome"/>
</dbReference>
<dbReference type="EMBL" id="AE014075">
    <property type="protein sequence ID" value="AAN82711.1"/>
    <property type="molecule type" value="Genomic_DNA"/>
</dbReference>
<protein>
    <submittedName>
        <fullName evidence="1">Uncharacterized protein</fullName>
    </submittedName>
</protein>
<sequence>MPVPHAALGDDVIGKMLHVAHVTFQHGDFQTVVVINVHMQSSN</sequence>
<name>A0A0H2VDA0_ECOL6</name>
<dbReference type="HOGENOM" id="CLU_3232836_0_0_6"/>
<reference evidence="1 2" key="1">
    <citation type="journal article" date="2002" name="Proc. Natl. Acad. Sci. U.S.A.">
        <title>Extensive mosaic structure revealed by the complete genome sequence of uropathogenic Escherichia coli.</title>
        <authorList>
            <person name="Welch R.A."/>
            <person name="Burland V."/>
            <person name="Plunkett G.III."/>
            <person name="Redford P."/>
            <person name="Roesch P."/>
            <person name="Rasko D."/>
            <person name="Buckles E.L."/>
            <person name="Liou S.R."/>
            <person name="Boutin A."/>
            <person name="Hackett J."/>
            <person name="Stroud D."/>
            <person name="Mayhew G.F."/>
            <person name="Rose D.J."/>
            <person name="Zhou S."/>
            <person name="Schwartz D.C."/>
            <person name="Perna N.T."/>
            <person name="Mobley H.L."/>
            <person name="Donnenberg M.S."/>
            <person name="Blattner F.R."/>
        </authorList>
    </citation>
    <scope>NUCLEOTIDE SEQUENCE [LARGE SCALE GENOMIC DNA]</scope>
    <source>
        <strain evidence="2">CFT073 / ATCC 700928 / UPEC</strain>
    </source>
</reference>
<keyword evidence="2" id="KW-1185">Reference proteome</keyword>
<evidence type="ECO:0000313" key="2">
    <source>
        <dbReference type="Proteomes" id="UP000001410"/>
    </source>
</evidence>
<gene>
    <name evidence="1" type="ordered locus">c4275</name>
</gene>
<accession>A0A0H2VDA0</accession>
<evidence type="ECO:0000313" key="1">
    <source>
        <dbReference type="EMBL" id="AAN82711.1"/>
    </source>
</evidence>